<accession>A0A919Q1W4</accession>
<dbReference type="Pfam" id="PF13561">
    <property type="entry name" value="adh_short_C2"/>
    <property type="match status" value="1"/>
</dbReference>
<dbReference type="CDD" id="cd05233">
    <property type="entry name" value="SDR_c"/>
    <property type="match status" value="1"/>
</dbReference>
<dbReference type="RefSeq" id="WP_239066577.1">
    <property type="nucleotide sequence ID" value="NZ_BONR01000003.1"/>
</dbReference>
<evidence type="ECO:0000256" key="2">
    <source>
        <dbReference type="ARBA" id="ARBA00022857"/>
    </source>
</evidence>
<dbReference type="PRINTS" id="PR00080">
    <property type="entry name" value="SDRFAMILY"/>
</dbReference>
<feature type="domain" description="Ketoreductase" evidence="4">
    <location>
        <begin position="28"/>
        <end position="218"/>
    </location>
</feature>
<dbReference type="SUPFAM" id="SSF51735">
    <property type="entry name" value="NAD(P)-binding Rossmann-fold domains"/>
    <property type="match status" value="1"/>
</dbReference>
<evidence type="ECO:0000313" key="6">
    <source>
        <dbReference type="Proteomes" id="UP000652354"/>
    </source>
</evidence>
<evidence type="ECO:0000313" key="5">
    <source>
        <dbReference type="EMBL" id="GIG54765.1"/>
    </source>
</evidence>
<dbReference type="InterPro" id="IPR002347">
    <property type="entry name" value="SDR_fam"/>
</dbReference>
<name>A0A919Q1W4_9MICO</name>
<organism evidence="5 6">
    <name type="scientific">Demequina activiva</name>
    <dbReference type="NCBI Taxonomy" id="1582364"/>
    <lineage>
        <taxon>Bacteria</taxon>
        <taxon>Bacillati</taxon>
        <taxon>Actinomycetota</taxon>
        <taxon>Actinomycetes</taxon>
        <taxon>Micrococcales</taxon>
        <taxon>Demequinaceae</taxon>
        <taxon>Demequina</taxon>
    </lineage>
</organism>
<gene>
    <name evidence="5" type="ORF">Dac01nite_15170</name>
</gene>
<evidence type="ECO:0000259" key="4">
    <source>
        <dbReference type="SMART" id="SM00822"/>
    </source>
</evidence>
<evidence type="ECO:0000256" key="3">
    <source>
        <dbReference type="ARBA" id="ARBA00023002"/>
    </source>
</evidence>
<dbReference type="InterPro" id="IPR036291">
    <property type="entry name" value="NAD(P)-bd_dom_sf"/>
</dbReference>
<dbReference type="PRINTS" id="PR00081">
    <property type="entry name" value="GDHRDH"/>
</dbReference>
<dbReference type="FunFam" id="3.40.50.720:FF:000374">
    <property type="entry name" value="3-oxoacyl-(Acyl-carrier-protein) reductase"/>
    <property type="match status" value="1"/>
</dbReference>
<dbReference type="InterPro" id="IPR057326">
    <property type="entry name" value="KR_dom"/>
</dbReference>
<dbReference type="PANTHER" id="PTHR43639">
    <property type="entry name" value="OXIDOREDUCTASE, SHORT-CHAIN DEHYDROGENASE/REDUCTASE FAMILY (AFU_ORTHOLOGUE AFUA_5G02870)"/>
    <property type="match status" value="1"/>
</dbReference>
<dbReference type="EMBL" id="BONR01000003">
    <property type="protein sequence ID" value="GIG54765.1"/>
    <property type="molecule type" value="Genomic_DNA"/>
</dbReference>
<dbReference type="Proteomes" id="UP000652354">
    <property type="component" value="Unassembled WGS sequence"/>
</dbReference>
<comment type="caution">
    <text evidence="5">The sequence shown here is derived from an EMBL/GenBank/DDBJ whole genome shotgun (WGS) entry which is preliminary data.</text>
</comment>
<evidence type="ECO:0000256" key="1">
    <source>
        <dbReference type="ARBA" id="ARBA00006484"/>
    </source>
</evidence>
<dbReference type="GO" id="GO:0016491">
    <property type="term" value="F:oxidoreductase activity"/>
    <property type="evidence" value="ECO:0007669"/>
    <property type="project" value="UniProtKB-KW"/>
</dbReference>
<keyword evidence="2" id="KW-0521">NADP</keyword>
<reference evidence="5" key="1">
    <citation type="submission" date="2021-01" db="EMBL/GenBank/DDBJ databases">
        <title>Whole genome shotgun sequence of Demequina activiva NBRC 110675.</title>
        <authorList>
            <person name="Komaki H."/>
            <person name="Tamura T."/>
        </authorList>
    </citation>
    <scope>NUCLEOTIDE SEQUENCE</scope>
    <source>
        <strain evidence="5">NBRC 110675</strain>
    </source>
</reference>
<proteinExistence type="inferred from homology"/>
<comment type="similarity">
    <text evidence="1">Belongs to the short-chain dehydrogenases/reductases (SDR) family.</text>
</comment>
<dbReference type="AlphaFoldDB" id="A0A919Q1W4"/>
<dbReference type="Gene3D" id="3.40.50.720">
    <property type="entry name" value="NAD(P)-binding Rossmann-like Domain"/>
    <property type="match status" value="1"/>
</dbReference>
<keyword evidence="3" id="KW-0560">Oxidoreductase</keyword>
<sequence>MSAAFIRDGGAPNLEVHHRRETLMSTRPLALITGGSRGLGRATALALASQGVDVVITYRTGLKEADAVVAVAREHGAAALALELDVSDPDAIAAFAEALPHALRESCGRDRLDHLVNNAGHGTVTPMGQTDADTIDHLYAVHFRGPYLLTQALEPMLVDGGAIINLSSGLARFAVPGQAAYGALKAGVDHLTWYWAKELGPRGIRVNSVAPGPVATDFGGGRNRDNEQQRQFLAAQTALGRVGEPEDIGPLIATLLTGATGWVTGQRIEASGGIFL</sequence>
<protein>
    <submittedName>
        <fullName evidence="5">3-oxoacyl-ACP reductase</fullName>
    </submittedName>
</protein>
<keyword evidence="6" id="KW-1185">Reference proteome</keyword>
<dbReference type="SMART" id="SM00822">
    <property type="entry name" value="PKS_KR"/>
    <property type="match status" value="1"/>
</dbReference>
<dbReference type="PANTHER" id="PTHR43639:SF1">
    <property type="entry name" value="SHORT-CHAIN DEHYDROGENASE_REDUCTASE FAMILY PROTEIN"/>
    <property type="match status" value="1"/>
</dbReference>